<evidence type="ECO:0000313" key="2">
    <source>
        <dbReference type="Proteomes" id="UP000293045"/>
    </source>
</evidence>
<name>A0A4Q9LB07_9MICR</name>
<comment type="caution">
    <text evidence="1">The sequence shown here is derived from an EMBL/GenBank/DDBJ whole genome shotgun (WGS) entry which is preliminary data.</text>
</comment>
<dbReference type="VEuPathDB" id="MicrosporidiaDB:CWI39_0733p0010"/>
<reference evidence="1 2" key="1">
    <citation type="submission" date="2017-12" db="EMBL/GenBank/DDBJ databases">
        <authorList>
            <person name="Pombert J.-F."/>
            <person name="Haag K.L."/>
            <person name="Ebert D."/>
        </authorList>
    </citation>
    <scope>NUCLEOTIDE SEQUENCE [LARGE SCALE GENOMIC DNA]</scope>
    <source>
        <strain evidence="1">IL-BN-2</strain>
    </source>
</reference>
<evidence type="ECO:0000313" key="1">
    <source>
        <dbReference type="EMBL" id="TBU04989.1"/>
    </source>
</evidence>
<dbReference type="EMBL" id="PIXR01000733">
    <property type="protein sequence ID" value="TBU04989.1"/>
    <property type="molecule type" value="Genomic_DNA"/>
</dbReference>
<dbReference type="AlphaFoldDB" id="A0A4Q9LB07"/>
<protein>
    <submittedName>
        <fullName evidence="1">Uncharacterized protein</fullName>
    </submittedName>
</protein>
<accession>A0A4Q9LB07</accession>
<dbReference type="Proteomes" id="UP000293045">
    <property type="component" value="Unassembled WGS sequence"/>
</dbReference>
<sequence>MYATIKDAKREFMARNVAMQALNEKLMKDQIKVLNLWADYFEGYLNEKTKKGKRVIFSPKKEKVSGEDLINAEILKYEETAHLEEILAPIFYVWKHERCQSIEIRSL</sequence>
<organism evidence="1 2">
    <name type="scientific">Hamiltosporidium magnivora</name>
    <dbReference type="NCBI Taxonomy" id="148818"/>
    <lineage>
        <taxon>Eukaryota</taxon>
        <taxon>Fungi</taxon>
        <taxon>Fungi incertae sedis</taxon>
        <taxon>Microsporidia</taxon>
        <taxon>Dubosqiidae</taxon>
        <taxon>Hamiltosporidium</taxon>
    </lineage>
</organism>
<proteinExistence type="predicted"/>
<gene>
    <name evidence="1" type="ORF">CWI39_0733p0010</name>
</gene>